<evidence type="ECO:0000313" key="8">
    <source>
        <dbReference type="EMBL" id="AGY58424.1"/>
    </source>
</evidence>
<dbReference type="InterPro" id="IPR019734">
    <property type="entry name" value="TPR_rpt"/>
</dbReference>
<gene>
    <name evidence="8" type="primary">pknD</name>
    <name evidence="8" type="ORF">GKIL_2178</name>
</gene>
<keyword evidence="9" id="KW-1185">Reference proteome</keyword>
<name>U5QLF3_GLOK1</name>
<dbReference type="OrthoDB" id="9788659at2"/>
<dbReference type="HOGENOM" id="CLU_013589_0_1_3"/>
<dbReference type="NCBIfam" id="NF047558">
    <property type="entry name" value="TPR_END_plus"/>
    <property type="match status" value="1"/>
</dbReference>
<evidence type="ECO:0000256" key="5">
    <source>
        <dbReference type="PROSITE-ProRule" id="PRU00339"/>
    </source>
</evidence>
<dbReference type="eggNOG" id="COG0457">
    <property type="taxonomic scope" value="Bacteria"/>
</dbReference>
<evidence type="ECO:0000256" key="1">
    <source>
        <dbReference type="ARBA" id="ARBA00022679"/>
    </source>
</evidence>
<dbReference type="PANTHER" id="PTHR43289:SF34">
    <property type="entry name" value="SERINE_THREONINE-PROTEIN KINASE YBDM-RELATED"/>
    <property type="match status" value="1"/>
</dbReference>
<dbReference type="SUPFAM" id="SSF81901">
    <property type="entry name" value="HCP-like"/>
    <property type="match status" value="1"/>
</dbReference>
<dbReference type="PANTHER" id="PTHR43289">
    <property type="entry name" value="MITOGEN-ACTIVATED PROTEIN KINASE KINASE KINASE 20-RELATED"/>
    <property type="match status" value="1"/>
</dbReference>
<dbReference type="EC" id="2.7.11.1" evidence="8"/>
<dbReference type="STRING" id="1183438.GKIL_2178"/>
<keyword evidence="4 6" id="KW-0067">ATP-binding</keyword>
<keyword evidence="1 8" id="KW-0808">Transferase</keyword>
<dbReference type="eggNOG" id="COG5616">
    <property type="taxonomic scope" value="Bacteria"/>
</dbReference>
<dbReference type="PROSITE" id="PS50011">
    <property type="entry name" value="PROTEIN_KINASE_DOM"/>
    <property type="match status" value="1"/>
</dbReference>
<dbReference type="Gene3D" id="3.40.50.10070">
    <property type="entry name" value="TolB, N-terminal domain"/>
    <property type="match status" value="1"/>
</dbReference>
<dbReference type="Pfam" id="PF00069">
    <property type="entry name" value="Pkinase"/>
    <property type="match status" value="1"/>
</dbReference>
<keyword evidence="3 8" id="KW-0418">Kinase</keyword>
<evidence type="ECO:0000259" key="7">
    <source>
        <dbReference type="PROSITE" id="PS50011"/>
    </source>
</evidence>
<dbReference type="Gene3D" id="3.30.200.20">
    <property type="entry name" value="Phosphorylase Kinase, domain 1"/>
    <property type="match status" value="1"/>
</dbReference>
<evidence type="ECO:0000256" key="6">
    <source>
        <dbReference type="PROSITE-ProRule" id="PRU10141"/>
    </source>
</evidence>
<dbReference type="InterPro" id="IPR017441">
    <property type="entry name" value="Protein_kinase_ATP_BS"/>
</dbReference>
<dbReference type="EMBL" id="CP003587">
    <property type="protein sequence ID" value="AGY58424.1"/>
    <property type="molecule type" value="Genomic_DNA"/>
</dbReference>
<evidence type="ECO:0000256" key="4">
    <source>
        <dbReference type="ARBA" id="ARBA00022840"/>
    </source>
</evidence>
<dbReference type="InterPro" id="IPR011009">
    <property type="entry name" value="Kinase-like_dom_sf"/>
</dbReference>
<accession>U5QLF3</accession>
<dbReference type="KEGG" id="glj:GKIL_2178"/>
<dbReference type="SUPFAM" id="SSF48452">
    <property type="entry name" value="TPR-like"/>
    <property type="match status" value="1"/>
</dbReference>
<dbReference type="GO" id="GO:0004674">
    <property type="term" value="F:protein serine/threonine kinase activity"/>
    <property type="evidence" value="ECO:0007669"/>
    <property type="project" value="UniProtKB-KW"/>
</dbReference>
<feature type="domain" description="Protein kinase" evidence="7">
    <location>
        <begin position="91"/>
        <end position="380"/>
    </location>
</feature>
<dbReference type="SUPFAM" id="SSF56112">
    <property type="entry name" value="Protein kinase-like (PK-like)"/>
    <property type="match status" value="1"/>
</dbReference>
<dbReference type="InterPro" id="IPR011990">
    <property type="entry name" value="TPR-like_helical_dom_sf"/>
</dbReference>
<dbReference type="eggNOG" id="COG0515">
    <property type="taxonomic scope" value="Bacteria"/>
</dbReference>
<feature type="repeat" description="TPR" evidence="5">
    <location>
        <begin position="657"/>
        <end position="690"/>
    </location>
</feature>
<dbReference type="InterPro" id="IPR000719">
    <property type="entry name" value="Prot_kinase_dom"/>
</dbReference>
<keyword evidence="8" id="KW-0723">Serine/threonine-protein kinase</keyword>
<feature type="repeat" description="TPR" evidence="5">
    <location>
        <begin position="725"/>
        <end position="758"/>
    </location>
</feature>
<evidence type="ECO:0000256" key="3">
    <source>
        <dbReference type="ARBA" id="ARBA00022777"/>
    </source>
</evidence>
<dbReference type="CDD" id="cd14014">
    <property type="entry name" value="STKc_PknB_like"/>
    <property type="match status" value="1"/>
</dbReference>
<organism evidence="8 9">
    <name type="scientific">Gloeobacter kilaueensis (strain ATCC BAA-2537 / CCAP 1431/1 / ULC 316 / JS1)</name>
    <dbReference type="NCBI Taxonomy" id="1183438"/>
    <lineage>
        <taxon>Bacteria</taxon>
        <taxon>Bacillati</taxon>
        <taxon>Cyanobacteriota</taxon>
        <taxon>Cyanophyceae</taxon>
        <taxon>Gloeobacterales</taxon>
        <taxon>Gloeobacteraceae</taxon>
        <taxon>Gloeobacter</taxon>
    </lineage>
</organism>
<dbReference type="PROSITE" id="PS00107">
    <property type="entry name" value="PROTEIN_KINASE_ATP"/>
    <property type="match status" value="1"/>
</dbReference>
<evidence type="ECO:0000256" key="2">
    <source>
        <dbReference type="ARBA" id="ARBA00022741"/>
    </source>
</evidence>
<dbReference type="GO" id="GO:0005524">
    <property type="term" value="F:ATP binding"/>
    <property type="evidence" value="ECO:0007669"/>
    <property type="project" value="UniProtKB-UniRule"/>
</dbReference>
<dbReference type="Proteomes" id="UP000017396">
    <property type="component" value="Chromosome"/>
</dbReference>
<dbReference type="AlphaFoldDB" id="U5QLF3"/>
<protein>
    <submittedName>
        <fullName evidence="8">Serine/threonine protein kinase</fullName>
        <ecNumber evidence="8">2.7.11.1</ecNumber>
    </submittedName>
</protein>
<keyword evidence="2 6" id="KW-0547">Nucleotide-binding</keyword>
<sequence length="941" mass="105466">MGKAVTPEQERFNRIQELFTAALELEADARAAFLSKECWEDTALRKAVEDFLEEHENAKLDSFLEQPLINQDVLLDALTAELENPPLIGIYQLIRQLGEGGMGTVYLAERADGQFDMQVAIKIIRQDASNAELVKRFRAERQMLANLKNENIARLFDGGTTPDGRPYFVMDYVDGEPIDRYCDDKKLNIGERLKLFCQVCSAVSYAHAQGIVHRDLKPGNILVTKDGSPKLLDFGIAKLINPTEAVSSLAATQSFTPRYASPEQVQSQPVSFVSDIYSLGVILYELLTGHSPYPKSATTPKEQMQLIQEGNLLRPSEAISCFSTLQAEEIARARKESKPNKLRQLLQGDLDSILLKALSKQPDQRYASVDALVKDIECYLADKPVSARASDLLYRTGKFLKRNRAGLATAALVAGSISALWLGQGKFPFGPPPVRAIAVLPFKNIDPDPRNSYLSDGITEDISTKLGEVGSLDIISNEAMKRYKNSKKSPREIGAELGATALVTGSIQRDGERIHITSRLIEANTEKQIWAKSFDRLNEDIFVIQNIIATDIAQILKAKLTPEVISQITQKPTTSLDAYNYYRKGLEYYSFYRKSDNEQAIRLFQKALGKDPNFALAWSGLGDSYAQRVEKFGYSTKWLDYSIVSSQKALALNPNLAEGYKSLGLAYLYKGFFRKALQAEEKAISINPSFFAALNVYAFANGYRGDWDIALKALKKAQRLNLISAYGYISLAEAYIALNMDSEAEQQLLQAIQLQPDVYNGHKQLSHLYLIQGKYNDAYKQAQVCVSVAPNSADCNAAVGNLELQRGNLQNALNYYLKIPAVLRAEYYGASIGFIYKSLGKRKTSDLYLRNYIKYGERAFAYGSEDLDIAYRMATAYSVLGRKSEALTHLRHAFRLGWRAYREAQIDPLFSKLRHDSEFVYILREAEIAVKRMQETTTENR</sequence>
<keyword evidence="5" id="KW-0802">TPR repeat</keyword>
<dbReference type="PATRIC" id="fig|1183438.3.peg.2139"/>
<dbReference type="PROSITE" id="PS00108">
    <property type="entry name" value="PROTEIN_KINASE_ST"/>
    <property type="match status" value="1"/>
</dbReference>
<dbReference type="Gene3D" id="1.10.510.10">
    <property type="entry name" value="Transferase(Phosphotransferase) domain 1"/>
    <property type="match status" value="1"/>
</dbReference>
<dbReference type="SMART" id="SM00220">
    <property type="entry name" value="S_TKc"/>
    <property type="match status" value="1"/>
</dbReference>
<dbReference type="PROSITE" id="PS50005">
    <property type="entry name" value="TPR"/>
    <property type="match status" value="2"/>
</dbReference>
<proteinExistence type="predicted"/>
<feature type="binding site" evidence="6">
    <location>
        <position position="122"/>
    </location>
    <ligand>
        <name>ATP</name>
        <dbReference type="ChEBI" id="CHEBI:30616"/>
    </ligand>
</feature>
<evidence type="ECO:0000313" key="9">
    <source>
        <dbReference type="Proteomes" id="UP000017396"/>
    </source>
</evidence>
<dbReference type="InterPro" id="IPR008271">
    <property type="entry name" value="Ser/Thr_kinase_AS"/>
</dbReference>
<dbReference type="Gene3D" id="1.25.40.10">
    <property type="entry name" value="Tetratricopeptide repeat domain"/>
    <property type="match status" value="2"/>
</dbReference>
<dbReference type="SMART" id="SM00028">
    <property type="entry name" value="TPR"/>
    <property type="match status" value="7"/>
</dbReference>
<reference evidence="8 9" key="1">
    <citation type="journal article" date="2013" name="PLoS ONE">
        <title>Cultivation and Complete Genome Sequencing of Gloeobacter kilaueensis sp. nov., from a Lava Cave in Kilauea Caldera, Hawai'i.</title>
        <authorList>
            <person name="Saw J.H."/>
            <person name="Schatz M."/>
            <person name="Brown M.V."/>
            <person name="Kunkel D.D."/>
            <person name="Foster J.S."/>
            <person name="Shick H."/>
            <person name="Christensen S."/>
            <person name="Hou S."/>
            <person name="Wan X."/>
            <person name="Donachie S.P."/>
        </authorList>
    </citation>
    <scope>NUCLEOTIDE SEQUENCE [LARGE SCALE GENOMIC DNA]</scope>
    <source>
        <strain evidence="9">JS</strain>
    </source>
</reference>